<feature type="compositionally biased region" description="Basic and acidic residues" evidence="1">
    <location>
        <begin position="292"/>
        <end position="312"/>
    </location>
</feature>
<feature type="region of interest" description="Disordered" evidence="1">
    <location>
        <begin position="136"/>
        <end position="316"/>
    </location>
</feature>
<sequence>MAEIEMDVDLAPSIKFYEHADDDLIDYDIDTTEDHTHDPWPSHHDEQTSNAPEHVSSTEEHVGIDSKSTEVEYEEPQIQYAEAERPQVNSVGFRFPDDTVGEAQQQSKAAVTVYEEEIVTLEVQESTDAPLAEVEHAADEIDYDDNDVTVTHESSHNADEEEDNVHDIAAADDVATAKPVAAEPAMAEPSGLSQPTEQTADDAEVPEVAAHEDEDEITWEHEYDQKGAVKDTAAAAADAPAEAATQEVEPQSHAESQSSSESYEHVDEQRTNATESDYEDTAKAASFEEESVEHQEGDSRSQPDESSPRGDDDFPAITVHYKGNEYSFFSHKKTEGFFSDVSVLDQSMESLLAGFRAELEDEIAAHDELVFQVDELGLEFSEATVQNSLASITFRQVLEVFDLLVKNQDPDSSRTLYTYLFTKPNPSKRFEFLVESAAASKGLDEVIYLFESPAGQHLQAAVEADDGDDYEHDEDSEANEVTEAHESAEDGDEHGDADAETEESQGSEEEEDEEETSAAEDQPADTADQDEEEGEGEGEEEVEEDEEDDEDEAEDFMEDVEDFGDVEENANQDEGDYSDGGDGGFQHEQLQAVVVEAAGQSESSHAKVEAGEAPDVTYSYDDAEEDADANPFIHLELQESAGDEGGEIQFEQTAQAEAGEKMSQEVPMNSIDDYVDANEADTGTTNTLADNGEGISTLLDMGTVQDLEQEITNEDLAFEDEMPEIDWRDDAEVAQDASNALPTTTASLPKRRRTEEEQGEEDEQGKLASDHDFSCAAKLTMTTRRIFAHPFCPAISSGYFPKGQTCPSIVTEY</sequence>
<accession>A0A2T4C1B8</accession>
<evidence type="ECO:0000256" key="1">
    <source>
        <dbReference type="SAM" id="MobiDB-lite"/>
    </source>
</evidence>
<organism evidence="2 3">
    <name type="scientific">Trichoderma longibrachiatum ATCC 18648</name>
    <dbReference type="NCBI Taxonomy" id="983965"/>
    <lineage>
        <taxon>Eukaryota</taxon>
        <taxon>Fungi</taxon>
        <taxon>Dikarya</taxon>
        <taxon>Ascomycota</taxon>
        <taxon>Pezizomycotina</taxon>
        <taxon>Sordariomycetes</taxon>
        <taxon>Hypocreomycetidae</taxon>
        <taxon>Hypocreales</taxon>
        <taxon>Hypocreaceae</taxon>
        <taxon>Trichoderma</taxon>
    </lineage>
</organism>
<dbReference type="Proteomes" id="UP000240760">
    <property type="component" value="Unassembled WGS sequence"/>
</dbReference>
<dbReference type="EMBL" id="KZ679134">
    <property type="protein sequence ID" value="PTB75356.1"/>
    <property type="molecule type" value="Genomic_DNA"/>
</dbReference>
<dbReference type="OrthoDB" id="5339076at2759"/>
<feature type="compositionally biased region" description="Acidic residues" evidence="1">
    <location>
        <begin position="463"/>
        <end position="480"/>
    </location>
</feature>
<feature type="compositionally biased region" description="Basic and acidic residues" evidence="1">
    <location>
        <begin position="32"/>
        <end position="47"/>
    </location>
</feature>
<feature type="compositionally biased region" description="Acidic residues" evidence="1">
    <location>
        <begin position="489"/>
        <end position="518"/>
    </location>
</feature>
<reference evidence="2 3" key="1">
    <citation type="submission" date="2016-07" db="EMBL/GenBank/DDBJ databases">
        <title>Multiple horizontal gene transfer events from other fungi enriched the ability of initially mycotrophic Trichoderma (Ascomycota) to feed on dead plant biomass.</title>
        <authorList>
            <consortium name="DOE Joint Genome Institute"/>
            <person name="Aerts A."/>
            <person name="Atanasova L."/>
            <person name="Chenthamara K."/>
            <person name="Zhang J."/>
            <person name="Grujic M."/>
            <person name="Henrissat B."/>
            <person name="Kuo A."/>
            <person name="Salamov A."/>
            <person name="Lipzen A."/>
            <person name="Labutti K."/>
            <person name="Barry K."/>
            <person name="Miao Y."/>
            <person name="Rahimi M.J."/>
            <person name="Shen Q."/>
            <person name="Grigoriev I.V."/>
            <person name="Kubicek C.P."/>
            <person name="Druzhinina I.S."/>
        </authorList>
    </citation>
    <scope>NUCLEOTIDE SEQUENCE [LARGE SCALE GENOMIC DNA]</scope>
    <source>
        <strain evidence="2 3">ATCC 18648</strain>
    </source>
</reference>
<feature type="compositionally biased region" description="Acidic residues" evidence="1">
    <location>
        <begin position="527"/>
        <end position="579"/>
    </location>
</feature>
<proteinExistence type="predicted"/>
<dbReference type="Pfam" id="PF10336">
    <property type="entry name" value="DUF2420"/>
    <property type="match status" value="1"/>
</dbReference>
<feature type="compositionally biased region" description="Basic and acidic residues" evidence="1">
    <location>
        <begin position="218"/>
        <end position="229"/>
    </location>
</feature>
<protein>
    <submittedName>
        <fullName evidence="2">Uncharacterized protein</fullName>
    </submittedName>
</protein>
<feature type="region of interest" description="Disordered" evidence="1">
    <location>
        <begin position="30"/>
        <end position="76"/>
    </location>
</feature>
<feature type="region of interest" description="Disordered" evidence="1">
    <location>
        <begin position="718"/>
        <end position="771"/>
    </location>
</feature>
<feature type="region of interest" description="Disordered" evidence="1">
    <location>
        <begin position="463"/>
        <end position="591"/>
    </location>
</feature>
<feature type="compositionally biased region" description="Low complexity" evidence="1">
    <location>
        <begin position="233"/>
        <end position="261"/>
    </location>
</feature>
<name>A0A2T4C1B8_TRILO</name>
<dbReference type="STRING" id="983965.A0A2T4C1B8"/>
<evidence type="ECO:0000313" key="3">
    <source>
        <dbReference type="Proteomes" id="UP000240760"/>
    </source>
</evidence>
<feature type="compositionally biased region" description="Polar residues" evidence="1">
    <location>
        <begin position="736"/>
        <end position="747"/>
    </location>
</feature>
<dbReference type="InterPro" id="IPR018822">
    <property type="entry name" value="UPF0646"/>
</dbReference>
<evidence type="ECO:0000313" key="2">
    <source>
        <dbReference type="EMBL" id="PTB75356.1"/>
    </source>
</evidence>
<feature type="compositionally biased region" description="Basic and acidic residues" evidence="1">
    <location>
        <begin position="56"/>
        <end position="70"/>
    </location>
</feature>
<gene>
    <name evidence="2" type="ORF">M440DRAFT_1335377</name>
</gene>
<keyword evidence="3" id="KW-1185">Reference proteome</keyword>
<dbReference type="AlphaFoldDB" id="A0A2T4C1B8"/>